<keyword evidence="6" id="KW-1185">Reference proteome</keyword>
<accession>A0A1M5WI49</accession>
<dbReference type="EMBL" id="FQWQ01000005">
    <property type="protein sequence ID" value="SHH87200.1"/>
    <property type="molecule type" value="Genomic_DNA"/>
</dbReference>
<name>A0A1M5WI49_9BACT</name>
<dbReference type="GO" id="GO:0016987">
    <property type="term" value="F:sigma factor activity"/>
    <property type="evidence" value="ECO:0007669"/>
    <property type="project" value="UniProtKB-KW"/>
</dbReference>
<dbReference type="OrthoDB" id="1163416at2"/>
<evidence type="ECO:0000256" key="1">
    <source>
        <dbReference type="ARBA" id="ARBA00023015"/>
    </source>
</evidence>
<evidence type="ECO:0000313" key="5">
    <source>
        <dbReference type="EMBL" id="SHH87200.1"/>
    </source>
</evidence>
<feature type="domain" description="RNA polymerase sigma-70 region 2" evidence="4">
    <location>
        <begin position="21"/>
        <end position="90"/>
    </location>
</feature>
<dbReference type="PANTHER" id="PTHR43133">
    <property type="entry name" value="RNA POLYMERASE ECF-TYPE SIGMA FACTO"/>
    <property type="match status" value="1"/>
</dbReference>
<dbReference type="Gene3D" id="1.10.1740.10">
    <property type="match status" value="1"/>
</dbReference>
<evidence type="ECO:0000259" key="4">
    <source>
        <dbReference type="Pfam" id="PF04542"/>
    </source>
</evidence>
<dbReference type="STRING" id="947013.SAMN04488109_5722"/>
<dbReference type="GO" id="GO:0006352">
    <property type="term" value="P:DNA-templated transcription initiation"/>
    <property type="evidence" value="ECO:0007669"/>
    <property type="project" value="InterPro"/>
</dbReference>
<keyword evidence="3" id="KW-0804">Transcription</keyword>
<dbReference type="NCBIfam" id="TIGR02937">
    <property type="entry name" value="sigma70-ECF"/>
    <property type="match status" value="1"/>
</dbReference>
<dbReference type="SUPFAM" id="SSF88946">
    <property type="entry name" value="Sigma2 domain of RNA polymerase sigma factors"/>
    <property type="match status" value="1"/>
</dbReference>
<proteinExistence type="predicted"/>
<dbReference type="InterPro" id="IPR007627">
    <property type="entry name" value="RNA_pol_sigma70_r2"/>
</dbReference>
<dbReference type="Pfam" id="PF04542">
    <property type="entry name" value="Sigma70_r2"/>
    <property type="match status" value="1"/>
</dbReference>
<keyword evidence="1" id="KW-0805">Transcription regulation</keyword>
<dbReference type="InterPro" id="IPR014284">
    <property type="entry name" value="RNA_pol_sigma-70_dom"/>
</dbReference>
<dbReference type="InterPro" id="IPR013325">
    <property type="entry name" value="RNA_pol_sigma_r2"/>
</dbReference>
<evidence type="ECO:0000256" key="2">
    <source>
        <dbReference type="ARBA" id="ARBA00023082"/>
    </source>
</evidence>
<dbReference type="InterPro" id="IPR039425">
    <property type="entry name" value="RNA_pol_sigma-70-like"/>
</dbReference>
<sequence length="183" mass="20711">MEALAIPVATTCREAMDFEALYESAFPGVARFVGKMNGSFEDAKDIFQDALVIFHEKRGEQEFSIQSSPEAYVLGIAKHLWLKRFKTSGRNISLDAMEAAIAIPEDYYPTVDTLTLLQMLEKTGKKCLDILQAFYYEKMPLQALAQKLGFGSVHSATVQKYKCLEKVRDEVKNKSISYEDFLE</sequence>
<dbReference type="RefSeq" id="WP_073141537.1">
    <property type="nucleotide sequence ID" value="NZ_FQWQ01000005.1"/>
</dbReference>
<keyword evidence="2" id="KW-0731">Sigma factor</keyword>
<evidence type="ECO:0000256" key="3">
    <source>
        <dbReference type="ARBA" id="ARBA00023163"/>
    </source>
</evidence>
<reference evidence="5 6" key="1">
    <citation type="submission" date="2016-11" db="EMBL/GenBank/DDBJ databases">
        <authorList>
            <person name="Jaros S."/>
            <person name="Januszkiewicz K."/>
            <person name="Wedrychowicz H."/>
        </authorList>
    </citation>
    <scope>NUCLEOTIDE SEQUENCE [LARGE SCALE GENOMIC DNA]</scope>
    <source>
        <strain evidence="5 6">DSM 24574</strain>
    </source>
</reference>
<dbReference type="PANTHER" id="PTHR43133:SF46">
    <property type="entry name" value="RNA POLYMERASE SIGMA-70 FACTOR ECF SUBFAMILY"/>
    <property type="match status" value="1"/>
</dbReference>
<gene>
    <name evidence="5" type="ORF">SAMN04488109_5722</name>
</gene>
<organism evidence="5 6">
    <name type="scientific">Chryseolinea serpens</name>
    <dbReference type="NCBI Taxonomy" id="947013"/>
    <lineage>
        <taxon>Bacteria</taxon>
        <taxon>Pseudomonadati</taxon>
        <taxon>Bacteroidota</taxon>
        <taxon>Cytophagia</taxon>
        <taxon>Cytophagales</taxon>
        <taxon>Fulvivirgaceae</taxon>
        <taxon>Chryseolinea</taxon>
    </lineage>
</organism>
<dbReference type="Proteomes" id="UP000184212">
    <property type="component" value="Unassembled WGS sequence"/>
</dbReference>
<evidence type="ECO:0000313" key="6">
    <source>
        <dbReference type="Proteomes" id="UP000184212"/>
    </source>
</evidence>
<protein>
    <submittedName>
        <fullName evidence="5">RNA polymerase sigma factor, sigma-70 family</fullName>
    </submittedName>
</protein>
<dbReference type="AlphaFoldDB" id="A0A1M5WI49"/>